<evidence type="ECO:0000313" key="13">
    <source>
        <dbReference type="EMBL" id="KAF8797194.1"/>
    </source>
</evidence>
<feature type="domain" description="ABC transporter" evidence="12">
    <location>
        <begin position="1930"/>
        <end position="2166"/>
    </location>
</feature>
<comment type="similarity">
    <text evidence="2">Belongs to the ABC transporter superfamily. ABCA family.</text>
</comment>
<evidence type="ECO:0000259" key="12">
    <source>
        <dbReference type="PROSITE" id="PS50893"/>
    </source>
</evidence>
<feature type="region of interest" description="Disordered" evidence="10">
    <location>
        <begin position="1265"/>
        <end position="1330"/>
    </location>
</feature>
<keyword evidence="4 11" id="KW-0812">Transmembrane</keyword>
<sequence>MQAFCDNGVRDDDGFINFPNSPITEFLSKLNNISQKNNFFQPDFTPNEMDEIPLIYKSIIEDPVAVHDSFVKAAEMQIGDLINNRSEFIDMLTSMFALPNTDIETFLNSSLVPEKLYVLLFGKLPKEETDIHYRLPLMPSSNILPEDNPDITLSVKPDLTIVADAFTFNNIEHPSLQHLYDLLAYLEKNKDKFTVVWSVIERMFDSRLNVTVTNDDIGAIAEELKNIILSPAGLRELMCQESGLPSVFKYENEMITNKTLELQVALCSMNETIMADLSKKLNKFLDVEKLRETLHLDDWNITVAQQRLKKLSDDLIKFNEFEVALKQLSEIASSLPQDACLSLNDTSTNNETSFDNSENINDPPKKAAPSNPQYGLLRIWLGMQNTICGKQGNFPASLPDDGEEIDLDKLGMSKYQQEQIGILVHVLYSNPKVLYAPNNTDADEIIIKANETFELLATVSEYAQKMLNISEEIRIFLAENSTDHSLSVLKQIHENFQKYPLFLQLFHSLELEEFAANTVIINKDVFLEQLDSIDNAACSWISLMSGLSLNMFQGFRTEEDLLDYFKHQAYFDNVTVLASVIFNMTEDGSMPNHMTYKIRQNASFTTTTNLVRSRFWFPGPRNWGYGYYQFGFVWIQDVLERAMISIYAGRDVTEPGSFIHQFPYPCYIQDQFLFMIEHVMPLCLAISWVYSVAMLVQNIVYEKEQRLKEVMKTMGLNSAVHWLAWFITSFLQMSITAACLTVILKYGLVLTYSNPVLIFLMLEIFVVANIAFSFLVSVVYSKAKLAAACAGIIYFLTYVPYMYIAVREEAAHDHIPVWLKSLASLLSTTAFGLGAKYFAFYEEVGVGVQWSNIAISPVEDDDYSLLSVAIMMMIDAILYSTLVWYIENVHPGSYGLPKPWYFPFTKTYWLGSLRGDTDCNCFNDCWRFIKKHKKWGLSVIEDDQAHAMTNRTTDTKYFEPDPSNLPLGVCIENLVKEYKSGNKVAVNRLSLNLYENQITSFLGHNGAGKTTTMSILTGLFPPSSGYATIYGHDIRTEMDFIRQSMGMCPQHNVLFEELTVEEHLWFYASLKGSDLAEEMDKMIQDLNLPLNSIVILDEPTAGVDPYSRRAIWDLILKYKSGRTILLSTHHMDEADILGDRIAIICNGQLRCCGTPLFLKNNLGDGYHLYIVKKEVETDLEKVNIQNTVSAFITKYINSAYLASENKRELHYVLPISELRKGNFEKLFSALESSMADLGIASYGIKNTTLEEVFLKVAEKGLKEDMSTVSDSSLKRTNSSGFYDSVSPDPEEVSPSHKLQDTSVAEVSSSDPINGSIVNSSISSRKRSDDRKADYYQLPPNRVSKEQQDDVASSNLGLEGCGSYKVEGKMLLFQQFTTILLKRFYCTKRNWKGIFSQILLPAFFVSIAMSVALTAPKVEDLPPLVLSPSQYYNYTQPEGNVIPYSRNRLDIDHVEDRWSKDANSEQVFATLYMPSGCFMPGLPLDNFVPPPPTNSPQMLSNPNNFTVIRTTESPSKYYPSCHCSDDKTGHVCNDHYTDPPSFKVVTSDILLDISGQNEHEYYLYTTGLYRLRRYGAFSFGLVRDYVPQNFGKNAPPLFRKIAVRNIAKVWYNNKGYHAMPTYVNSLNNAILRANLPKSKGYPSAYGITVINHPMTDTSYLLSKDQILQGTDVLIAIFIIVAMSFVPASFVLFLVYERYTKAKHLQFVSGVDAIVYWVANYFWDMCSYVVPATCCVLILLIFDIPAYTSHKNFPAVVSLFLIYGWSITPVMYPVSFLFKEPSTAYIFLIVINLFVGITCVVTSFLLEVFSYDAYLGEVHKMLKTTFLLFPNYCLGRGLMDIAFNEYQNFFLFKTGQYDKMKSPFAWDLVTRNLVAMAFSGLAFFFLTLLCEFNFFRKPKNIQVPVYSLEIEDEDVSLERKRVLTGQANSDVLHLIDLTKVYNSKNKRKKLIAVNKLCLGVPEGECLGLLGVNGAGKSTTFKMLTGDTNVTAGDAFLNGFSIRKDLHKVQQFIGYCPQFDALYDELTAREHLILYSRFRGIPIKEEEKVIEWALKKLDLVHYADRVTATYSGGNKRKLSTAIALLGAPRVIFLDEPTTGMDPYTRRFLWNLIIELVQSGRSVVLTSHSMEECEALCTRLAIMVNGHFKCLGSIQHLKNRFGEGYYITVRTVMGEHETIKRWFRKTFTDAKLKEQHYNLLQFELKSGCISLAYVFSKMESALQDLPIEEYSVCQNTLDNVFINFVKQQSDGIRDPSLNPAFFPILSDLEEVLDDSHEMASSISRSQSRLAFITDQDC</sequence>
<feature type="transmembrane region" description="Helical" evidence="11">
    <location>
        <begin position="722"/>
        <end position="744"/>
    </location>
</feature>
<evidence type="ECO:0000256" key="8">
    <source>
        <dbReference type="ARBA" id="ARBA00022989"/>
    </source>
</evidence>
<keyword evidence="14" id="KW-1185">Reference proteome</keyword>
<feature type="domain" description="ABC transporter" evidence="12">
    <location>
        <begin position="969"/>
        <end position="1171"/>
    </location>
</feature>
<feature type="compositionally biased region" description="Polar residues" evidence="10">
    <location>
        <begin position="1300"/>
        <end position="1311"/>
    </location>
</feature>
<feature type="transmembrane region" description="Helical" evidence="11">
    <location>
        <begin position="679"/>
        <end position="701"/>
    </location>
</feature>
<reference evidence="13" key="1">
    <citation type="journal article" date="2020" name="bioRxiv">
        <title>Chromosome-level reference genome of the European wasp spider Argiope bruennichi: a resource for studies on range expansion and evolutionary adaptation.</title>
        <authorList>
            <person name="Sheffer M.M."/>
            <person name="Hoppe A."/>
            <person name="Krehenwinkel H."/>
            <person name="Uhl G."/>
            <person name="Kuss A.W."/>
            <person name="Jensen L."/>
            <person name="Jensen C."/>
            <person name="Gillespie R.G."/>
            <person name="Hoff K.J."/>
            <person name="Prost S."/>
        </authorList>
    </citation>
    <scope>NUCLEOTIDE SEQUENCE</scope>
</reference>
<dbReference type="SUPFAM" id="SSF52540">
    <property type="entry name" value="P-loop containing nucleoside triphosphate hydrolases"/>
    <property type="match status" value="2"/>
</dbReference>
<dbReference type="Proteomes" id="UP000807504">
    <property type="component" value="Unassembled WGS sequence"/>
</dbReference>
<evidence type="ECO:0000256" key="3">
    <source>
        <dbReference type="ARBA" id="ARBA00022448"/>
    </source>
</evidence>
<dbReference type="InterPro" id="IPR026082">
    <property type="entry name" value="ABCA"/>
</dbReference>
<dbReference type="InterPro" id="IPR027417">
    <property type="entry name" value="P-loop_NTPase"/>
</dbReference>
<feature type="transmembrane region" description="Helical" evidence="11">
    <location>
        <begin position="1866"/>
        <end position="1887"/>
    </location>
</feature>
<dbReference type="CDD" id="cd03263">
    <property type="entry name" value="ABC_subfamily_A"/>
    <property type="match status" value="2"/>
</dbReference>
<dbReference type="GO" id="GO:0140359">
    <property type="term" value="F:ABC-type transporter activity"/>
    <property type="evidence" value="ECO:0007669"/>
    <property type="project" value="InterPro"/>
</dbReference>
<evidence type="ECO:0000256" key="7">
    <source>
        <dbReference type="ARBA" id="ARBA00022840"/>
    </source>
</evidence>
<protein>
    <submittedName>
        <fullName evidence="13">ATP-binding cassette sub-family A member 2 like protein</fullName>
    </submittedName>
</protein>
<dbReference type="FunFam" id="3.40.50.300:FF:000612">
    <property type="entry name" value="ATP-binding cassette, sub-family A (ABC1), member 2"/>
    <property type="match status" value="1"/>
</dbReference>
<evidence type="ECO:0000256" key="5">
    <source>
        <dbReference type="ARBA" id="ARBA00022737"/>
    </source>
</evidence>
<dbReference type="SMART" id="SM00382">
    <property type="entry name" value="AAA"/>
    <property type="match status" value="2"/>
</dbReference>
<evidence type="ECO:0000313" key="14">
    <source>
        <dbReference type="Proteomes" id="UP000807504"/>
    </source>
</evidence>
<evidence type="ECO:0000256" key="1">
    <source>
        <dbReference type="ARBA" id="ARBA00004141"/>
    </source>
</evidence>
<dbReference type="GO" id="GO:0005319">
    <property type="term" value="F:lipid transporter activity"/>
    <property type="evidence" value="ECO:0007669"/>
    <property type="project" value="TreeGrafter"/>
</dbReference>
<dbReference type="EMBL" id="JABXBU010000001">
    <property type="protein sequence ID" value="KAF8797194.1"/>
    <property type="molecule type" value="Genomic_DNA"/>
</dbReference>
<comment type="caution">
    <text evidence="13">The sequence shown here is derived from an EMBL/GenBank/DDBJ whole genome shotgun (WGS) entry which is preliminary data.</text>
</comment>
<keyword evidence="5" id="KW-0677">Repeat</keyword>
<feature type="transmembrane region" description="Helical" evidence="11">
    <location>
        <begin position="756"/>
        <end position="778"/>
    </location>
</feature>
<evidence type="ECO:0000256" key="9">
    <source>
        <dbReference type="ARBA" id="ARBA00023136"/>
    </source>
</evidence>
<feature type="transmembrane region" description="Helical" evidence="11">
    <location>
        <begin position="865"/>
        <end position="886"/>
    </location>
</feature>
<feature type="compositionally biased region" description="Polar residues" evidence="10">
    <location>
        <begin position="1266"/>
        <end position="1281"/>
    </location>
</feature>
<evidence type="ECO:0000256" key="11">
    <source>
        <dbReference type="SAM" id="Phobius"/>
    </source>
</evidence>
<dbReference type="PANTHER" id="PTHR19229:SF36">
    <property type="entry name" value="ATP-BINDING CASSETTE SUB-FAMILY A MEMBER 2"/>
    <property type="match status" value="1"/>
</dbReference>
<feature type="transmembrane region" description="Helical" evidence="11">
    <location>
        <begin position="1782"/>
        <end position="1804"/>
    </location>
</feature>
<evidence type="ECO:0000256" key="6">
    <source>
        <dbReference type="ARBA" id="ARBA00022741"/>
    </source>
</evidence>
<dbReference type="PANTHER" id="PTHR19229">
    <property type="entry name" value="ATP-BINDING CASSETTE TRANSPORTER SUBFAMILY A ABCA"/>
    <property type="match status" value="1"/>
</dbReference>
<evidence type="ECO:0000256" key="10">
    <source>
        <dbReference type="SAM" id="MobiDB-lite"/>
    </source>
</evidence>
<dbReference type="Pfam" id="PF00005">
    <property type="entry name" value="ABC_tran"/>
    <property type="match status" value="2"/>
</dbReference>
<keyword evidence="9 11" id="KW-0472">Membrane</keyword>
<feature type="transmembrane region" description="Helical" evidence="11">
    <location>
        <begin position="785"/>
        <end position="804"/>
    </location>
</feature>
<dbReference type="PROSITE" id="PS50893">
    <property type="entry name" value="ABC_TRANSPORTER_2"/>
    <property type="match status" value="2"/>
</dbReference>
<comment type="subcellular location">
    <subcellularLocation>
        <location evidence="1">Membrane</location>
        <topology evidence="1">Multi-pass membrane protein</topology>
    </subcellularLocation>
</comment>
<dbReference type="InterPro" id="IPR003593">
    <property type="entry name" value="AAA+_ATPase"/>
</dbReference>
<feature type="compositionally biased region" description="Low complexity" evidence="10">
    <location>
        <begin position="1312"/>
        <end position="1322"/>
    </location>
</feature>
<keyword evidence="8 11" id="KW-1133">Transmembrane helix</keyword>
<accession>A0A8T0G1G9</accession>
<dbReference type="GO" id="GO:0005524">
    <property type="term" value="F:ATP binding"/>
    <property type="evidence" value="ECO:0007669"/>
    <property type="project" value="UniProtKB-KW"/>
</dbReference>
<organism evidence="13 14">
    <name type="scientific">Argiope bruennichi</name>
    <name type="common">Wasp spider</name>
    <name type="synonym">Aranea bruennichi</name>
    <dbReference type="NCBI Taxonomy" id="94029"/>
    <lineage>
        <taxon>Eukaryota</taxon>
        <taxon>Metazoa</taxon>
        <taxon>Ecdysozoa</taxon>
        <taxon>Arthropoda</taxon>
        <taxon>Chelicerata</taxon>
        <taxon>Arachnida</taxon>
        <taxon>Araneae</taxon>
        <taxon>Araneomorphae</taxon>
        <taxon>Entelegynae</taxon>
        <taxon>Araneoidea</taxon>
        <taxon>Araneidae</taxon>
        <taxon>Argiope</taxon>
    </lineage>
</organism>
<reference evidence="13" key="2">
    <citation type="submission" date="2020-06" db="EMBL/GenBank/DDBJ databases">
        <authorList>
            <person name="Sheffer M."/>
        </authorList>
    </citation>
    <scope>NUCLEOTIDE SEQUENCE</scope>
</reference>
<dbReference type="InterPro" id="IPR003439">
    <property type="entry name" value="ABC_transporter-like_ATP-bd"/>
</dbReference>
<name>A0A8T0G1G9_ARGBR</name>
<feature type="region of interest" description="Disordered" evidence="10">
    <location>
        <begin position="346"/>
        <end position="368"/>
    </location>
</feature>
<dbReference type="InterPro" id="IPR013525">
    <property type="entry name" value="ABC2_TM"/>
</dbReference>
<dbReference type="Pfam" id="PF12698">
    <property type="entry name" value="ABC2_membrane_3"/>
    <property type="match status" value="2"/>
</dbReference>
<evidence type="ECO:0000256" key="4">
    <source>
        <dbReference type="ARBA" id="ARBA00022692"/>
    </source>
</evidence>
<dbReference type="GO" id="GO:0016887">
    <property type="term" value="F:ATP hydrolysis activity"/>
    <property type="evidence" value="ECO:0007669"/>
    <property type="project" value="InterPro"/>
</dbReference>
<dbReference type="Gene3D" id="3.40.50.300">
    <property type="entry name" value="P-loop containing nucleotide triphosphate hydrolases"/>
    <property type="match status" value="3"/>
</dbReference>
<dbReference type="GO" id="GO:0016020">
    <property type="term" value="C:membrane"/>
    <property type="evidence" value="ECO:0007669"/>
    <property type="project" value="UniProtKB-SubCell"/>
</dbReference>
<proteinExistence type="inferred from homology"/>
<keyword evidence="6" id="KW-0547">Nucleotide-binding</keyword>
<dbReference type="Pfam" id="PF23321">
    <property type="entry name" value="R1_ABCA1"/>
    <property type="match status" value="1"/>
</dbReference>
<keyword evidence="3" id="KW-0813">Transport</keyword>
<gene>
    <name evidence="13" type="ORF">HNY73_001485</name>
</gene>
<feature type="transmembrane region" description="Helical" evidence="11">
    <location>
        <begin position="1727"/>
        <end position="1746"/>
    </location>
</feature>
<evidence type="ECO:0000256" key="2">
    <source>
        <dbReference type="ARBA" id="ARBA00008869"/>
    </source>
</evidence>
<dbReference type="InterPro" id="IPR056264">
    <property type="entry name" value="R2_ABCA1-4-like"/>
</dbReference>
<keyword evidence="7 13" id="KW-0067">ATP-binding</keyword>
<feature type="compositionally biased region" description="Polar residues" evidence="10">
    <location>
        <begin position="346"/>
        <end position="360"/>
    </location>
</feature>
<feature type="transmembrane region" description="Helical" evidence="11">
    <location>
        <begin position="1753"/>
        <end position="1776"/>
    </location>
</feature>
<feature type="transmembrane region" description="Helical" evidence="11">
    <location>
        <begin position="1671"/>
        <end position="1693"/>
    </location>
</feature>